<feature type="region of interest" description="Disordered" evidence="1">
    <location>
        <begin position="31"/>
        <end position="55"/>
    </location>
</feature>
<gene>
    <name evidence="2" type="ORF">RSSM_04010</name>
</gene>
<sequence>MDLVKDPGTRIFNKTHYSKTELTQTMSAGLLNANHGHDCPQNRSNQQESKQHAGT</sequence>
<reference evidence="2 3" key="1">
    <citation type="journal article" date="2013" name="Mar. Genomics">
        <title>Expression of sulfatases in Rhodopirellula baltica and the diversity of sulfatases in the genus Rhodopirellula.</title>
        <authorList>
            <person name="Wegner C.E."/>
            <person name="Richter-Heitmann T."/>
            <person name="Klindworth A."/>
            <person name="Klockow C."/>
            <person name="Richter M."/>
            <person name="Achstetter T."/>
            <person name="Glockner F.O."/>
            <person name="Harder J."/>
        </authorList>
    </citation>
    <scope>NUCLEOTIDE SEQUENCE [LARGE SCALE GENOMIC DNA]</scope>
    <source>
        <strain evidence="2 3">SM41</strain>
    </source>
</reference>
<dbReference type="PATRIC" id="fig|1263870.3.peg.4246"/>
<organism evidence="2 3">
    <name type="scientific">Rhodopirellula sallentina SM41</name>
    <dbReference type="NCBI Taxonomy" id="1263870"/>
    <lineage>
        <taxon>Bacteria</taxon>
        <taxon>Pseudomonadati</taxon>
        <taxon>Planctomycetota</taxon>
        <taxon>Planctomycetia</taxon>
        <taxon>Pirellulales</taxon>
        <taxon>Pirellulaceae</taxon>
        <taxon>Rhodopirellula</taxon>
    </lineage>
</organism>
<keyword evidence="3" id="KW-1185">Reference proteome</keyword>
<feature type="compositionally biased region" description="Polar residues" evidence="1">
    <location>
        <begin position="41"/>
        <end position="55"/>
    </location>
</feature>
<dbReference type="Proteomes" id="UP000011885">
    <property type="component" value="Unassembled WGS sequence"/>
</dbReference>
<proteinExistence type="predicted"/>
<protein>
    <submittedName>
        <fullName evidence="2">Uncharacterized protein</fullName>
    </submittedName>
</protein>
<evidence type="ECO:0000313" key="3">
    <source>
        <dbReference type="Proteomes" id="UP000011885"/>
    </source>
</evidence>
<dbReference type="AlphaFoldDB" id="M5TZR9"/>
<accession>M5TZR9</accession>
<dbReference type="EMBL" id="ANOH01000274">
    <property type="protein sequence ID" value="EMI54539.1"/>
    <property type="molecule type" value="Genomic_DNA"/>
</dbReference>
<name>M5TZR9_9BACT</name>
<evidence type="ECO:0000313" key="2">
    <source>
        <dbReference type="EMBL" id="EMI54539.1"/>
    </source>
</evidence>
<comment type="caution">
    <text evidence="2">The sequence shown here is derived from an EMBL/GenBank/DDBJ whole genome shotgun (WGS) entry which is preliminary data.</text>
</comment>
<evidence type="ECO:0000256" key="1">
    <source>
        <dbReference type="SAM" id="MobiDB-lite"/>
    </source>
</evidence>